<feature type="region of interest" description="Disordered" evidence="6">
    <location>
        <begin position="63"/>
        <end position="88"/>
    </location>
</feature>
<dbReference type="InterPro" id="IPR006620">
    <property type="entry name" value="Pro_4_hyd_alph"/>
</dbReference>
<dbReference type="PANTHER" id="PTHR10869">
    <property type="entry name" value="PROLYL 4-HYDROXYLASE ALPHA SUBUNIT"/>
    <property type="match status" value="1"/>
</dbReference>
<feature type="compositionally biased region" description="Gly residues" evidence="6">
    <location>
        <begin position="267"/>
        <end position="279"/>
    </location>
</feature>
<evidence type="ECO:0000256" key="2">
    <source>
        <dbReference type="ARBA" id="ARBA00022723"/>
    </source>
</evidence>
<dbReference type="GO" id="GO:0031418">
    <property type="term" value="F:L-ascorbic acid binding"/>
    <property type="evidence" value="ECO:0007669"/>
    <property type="project" value="InterPro"/>
</dbReference>
<keyword evidence="2" id="KW-0479">Metal-binding</keyword>
<evidence type="ECO:0000256" key="5">
    <source>
        <dbReference type="ARBA" id="ARBA00023004"/>
    </source>
</evidence>
<evidence type="ECO:0000259" key="7">
    <source>
        <dbReference type="SMART" id="SM00702"/>
    </source>
</evidence>
<dbReference type="InterPro" id="IPR045054">
    <property type="entry name" value="P4HA-like"/>
</dbReference>
<dbReference type="Proteomes" id="UP001320420">
    <property type="component" value="Unassembled WGS sequence"/>
</dbReference>
<dbReference type="GO" id="GO:0005506">
    <property type="term" value="F:iron ion binding"/>
    <property type="evidence" value="ECO:0007669"/>
    <property type="project" value="InterPro"/>
</dbReference>
<evidence type="ECO:0000256" key="6">
    <source>
        <dbReference type="SAM" id="MobiDB-lite"/>
    </source>
</evidence>
<keyword evidence="5" id="KW-0408">Iron</keyword>
<dbReference type="SMART" id="SM00702">
    <property type="entry name" value="P4Hc"/>
    <property type="match status" value="1"/>
</dbReference>
<dbReference type="GO" id="GO:0004656">
    <property type="term" value="F:procollagen-proline 4-dioxygenase activity"/>
    <property type="evidence" value="ECO:0007669"/>
    <property type="project" value="TreeGrafter"/>
</dbReference>
<dbReference type="EMBL" id="JAKJXP020000120">
    <property type="protein sequence ID" value="KAK7744407.1"/>
    <property type="molecule type" value="Genomic_DNA"/>
</dbReference>
<keyword evidence="9" id="KW-1185">Reference proteome</keyword>
<evidence type="ECO:0000256" key="3">
    <source>
        <dbReference type="ARBA" id="ARBA00022964"/>
    </source>
</evidence>
<gene>
    <name evidence="8" type="ORF">SLS62_010197</name>
</gene>
<keyword evidence="3" id="KW-0223">Dioxygenase</keyword>
<organism evidence="8 9">
    <name type="scientific">Diatrype stigma</name>
    <dbReference type="NCBI Taxonomy" id="117547"/>
    <lineage>
        <taxon>Eukaryota</taxon>
        <taxon>Fungi</taxon>
        <taxon>Dikarya</taxon>
        <taxon>Ascomycota</taxon>
        <taxon>Pezizomycotina</taxon>
        <taxon>Sordariomycetes</taxon>
        <taxon>Xylariomycetidae</taxon>
        <taxon>Xylariales</taxon>
        <taxon>Diatrypaceae</taxon>
        <taxon>Diatrype</taxon>
    </lineage>
</organism>
<dbReference type="PANTHER" id="PTHR10869:SF242">
    <property type="entry name" value="PROLYL 4-HYDROXYLASE ALPHA SUBUNIT DOMAIN-CONTAINING PROTEIN"/>
    <property type="match status" value="1"/>
</dbReference>
<protein>
    <recommendedName>
        <fullName evidence="7">Prolyl 4-hydroxylase alpha subunit domain-containing protein</fullName>
    </recommendedName>
</protein>
<dbReference type="AlphaFoldDB" id="A0AAN9YIR5"/>
<comment type="cofactor">
    <cofactor evidence="1">
        <name>L-ascorbate</name>
        <dbReference type="ChEBI" id="CHEBI:38290"/>
    </cofactor>
</comment>
<feature type="domain" description="Prolyl 4-hydroxylase alpha subunit" evidence="7">
    <location>
        <begin position="102"/>
        <end position="353"/>
    </location>
</feature>
<keyword evidence="4" id="KW-0560">Oxidoreductase</keyword>
<sequence length="357" mass="37678">MANLKPSRKPGASRLKPLGVTAIMIAALAVATPYIYPLAASHLSSLSPQHNRNQQQNTTILATKQQQEQEQENPPSPSSSPATNFTCDPQHGYTTEIVSLDPLLIYIRDFLSAAETAALLAAGEPAFRPSEVYKGGRKQGTPDRTSSSAALPRDAPAVACVLDRAARFLGSGTALFDPAAHGGDDIGPPQLVRYAAGQRFNIHHDWYAAPRAARPEDRWRGARWNRAASFFAVLEDGCEGGETWFPHVHVGDGGGSARSGAEDGEGDGGVGVGGDGAPAGGAAKKERVSSSSLSSAAAAWRSHEDGGVAFAPMSGNALFWVNLFPNGTGDPRTIHAGLPVESGRKTAMNIWPRKYYN</sequence>
<dbReference type="GO" id="GO:0005783">
    <property type="term" value="C:endoplasmic reticulum"/>
    <property type="evidence" value="ECO:0007669"/>
    <property type="project" value="TreeGrafter"/>
</dbReference>
<accession>A0AAN9YIR5</accession>
<reference evidence="8 9" key="1">
    <citation type="submission" date="2024-02" db="EMBL/GenBank/DDBJ databases">
        <title>De novo assembly and annotation of 12 fungi associated with fruit tree decline syndrome in Ontario, Canada.</title>
        <authorList>
            <person name="Sulman M."/>
            <person name="Ellouze W."/>
            <person name="Ilyukhin E."/>
        </authorList>
    </citation>
    <scope>NUCLEOTIDE SEQUENCE [LARGE SCALE GENOMIC DNA]</scope>
    <source>
        <strain evidence="8 9">M11/M66-122</strain>
    </source>
</reference>
<evidence type="ECO:0000313" key="9">
    <source>
        <dbReference type="Proteomes" id="UP001320420"/>
    </source>
</evidence>
<comment type="caution">
    <text evidence="8">The sequence shown here is derived from an EMBL/GenBank/DDBJ whole genome shotgun (WGS) entry which is preliminary data.</text>
</comment>
<feature type="region of interest" description="Disordered" evidence="6">
    <location>
        <begin position="250"/>
        <end position="288"/>
    </location>
</feature>
<evidence type="ECO:0000256" key="1">
    <source>
        <dbReference type="ARBA" id="ARBA00001961"/>
    </source>
</evidence>
<feature type="region of interest" description="Disordered" evidence="6">
    <location>
        <begin position="130"/>
        <end position="151"/>
    </location>
</feature>
<name>A0AAN9YIR5_9PEZI</name>
<evidence type="ECO:0000313" key="8">
    <source>
        <dbReference type="EMBL" id="KAK7744407.1"/>
    </source>
</evidence>
<dbReference type="Gene3D" id="2.60.120.620">
    <property type="entry name" value="q2cbj1_9rhob like domain"/>
    <property type="match status" value="1"/>
</dbReference>
<evidence type="ECO:0000256" key="4">
    <source>
        <dbReference type="ARBA" id="ARBA00023002"/>
    </source>
</evidence>
<proteinExistence type="predicted"/>